<dbReference type="GO" id="GO:0006397">
    <property type="term" value="P:mRNA processing"/>
    <property type="evidence" value="ECO:0007669"/>
    <property type="project" value="UniProtKB-KW"/>
</dbReference>
<keyword evidence="6" id="KW-0507">mRNA processing</keyword>
<dbReference type="Gene3D" id="3.30.460.10">
    <property type="entry name" value="Beta Polymerase, domain 2"/>
    <property type="match status" value="1"/>
</dbReference>
<comment type="subcellular location">
    <subcellularLocation>
        <location evidence="3">Nucleus</location>
    </subcellularLocation>
</comment>
<dbReference type="PANTHER" id="PTHR10682:SF10">
    <property type="entry name" value="POLYNUCLEOTIDE ADENYLYLTRANSFERASE"/>
    <property type="match status" value="1"/>
</dbReference>
<evidence type="ECO:0000256" key="6">
    <source>
        <dbReference type="ARBA" id="ARBA00022664"/>
    </source>
</evidence>
<dbReference type="EC" id="2.7.7.19" evidence="5"/>
<proteinExistence type="inferred from homology"/>
<dbReference type="InterPro" id="IPR007012">
    <property type="entry name" value="PolA_pol_cen_dom"/>
</dbReference>
<dbReference type="GO" id="GO:0005634">
    <property type="term" value="C:nucleus"/>
    <property type="evidence" value="ECO:0007669"/>
    <property type="project" value="UniProtKB-SubCell"/>
</dbReference>
<dbReference type="InterPro" id="IPR027417">
    <property type="entry name" value="P-loop_NTPase"/>
</dbReference>
<keyword evidence="11" id="KW-0460">Magnesium</keyword>
<dbReference type="GO" id="GO:0031123">
    <property type="term" value="P:RNA 3'-end processing"/>
    <property type="evidence" value="ECO:0007669"/>
    <property type="project" value="InterPro"/>
</dbReference>
<dbReference type="SMART" id="SM00533">
    <property type="entry name" value="MUTSd"/>
    <property type="match status" value="1"/>
</dbReference>
<dbReference type="InterPro" id="IPR036187">
    <property type="entry name" value="DNA_mismatch_repair_MutS_sf"/>
</dbReference>
<dbReference type="InterPro" id="IPR007696">
    <property type="entry name" value="DNA_mismatch_repair_MutS_core"/>
</dbReference>
<dbReference type="OrthoDB" id="412748at2759"/>
<keyword evidence="7 16" id="KW-0808">Transferase</keyword>
<evidence type="ECO:0000256" key="10">
    <source>
        <dbReference type="ARBA" id="ARBA00022840"/>
    </source>
</evidence>
<evidence type="ECO:0000256" key="4">
    <source>
        <dbReference type="ARBA" id="ARBA00010912"/>
    </source>
</evidence>
<dbReference type="Proteomes" id="UP000279259">
    <property type="component" value="Unassembled WGS sequence"/>
</dbReference>
<evidence type="ECO:0000256" key="12">
    <source>
        <dbReference type="ARBA" id="ARBA00023125"/>
    </source>
</evidence>
<feature type="compositionally biased region" description="Basic and acidic residues" evidence="14">
    <location>
        <begin position="1537"/>
        <end position="1558"/>
    </location>
</feature>
<feature type="region of interest" description="Disordered" evidence="14">
    <location>
        <begin position="1532"/>
        <end position="1558"/>
    </location>
</feature>
<evidence type="ECO:0000256" key="11">
    <source>
        <dbReference type="ARBA" id="ARBA00022842"/>
    </source>
</evidence>
<dbReference type="Pfam" id="PF04928">
    <property type="entry name" value="PAP_central"/>
    <property type="match status" value="1"/>
</dbReference>
<dbReference type="Gene3D" id="1.10.1420.10">
    <property type="match status" value="1"/>
</dbReference>
<evidence type="ECO:0000256" key="14">
    <source>
        <dbReference type="SAM" id="MobiDB-lite"/>
    </source>
</evidence>
<keyword evidence="13" id="KW-0539">Nucleus</keyword>
<dbReference type="Pfam" id="PF20750">
    <property type="entry name" value="PAP_NTPase"/>
    <property type="match status" value="1"/>
</dbReference>
<dbReference type="InterPro" id="IPR011068">
    <property type="entry name" value="NuclTrfase_I-like_C"/>
</dbReference>
<feature type="region of interest" description="Disordered" evidence="14">
    <location>
        <begin position="843"/>
        <end position="862"/>
    </location>
</feature>
<evidence type="ECO:0000256" key="13">
    <source>
        <dbReference type="ARBA" id="ARBA00023242"/>
    </source>
</evidence>
<comment type="cofactor">
    <cofactor evidence="2">
        <name>Mg(2+)</name>
        <dbReference type="ChEBI" id="CHEBI:18420"/>
    </cofactor>
</comment>
<dbReference type="Pfam" id="PF05192">
    <property type="entry name" value="MutS_III"/>
    <property type="match status" value="1"/>
</dbReference>
<dbReference type="PROSITE" id="PS00486">
    <property type="entry name" value="DNA_MISMATCH_REPAIR_2"/>
    <property type="match status" value="1"/>
</dbReference>
<evidence type="ECO:0000256" key="2">
    <source>
        <dbReference type="ARBA" id="ARBA00001946"/>
    </source>
</evidence>
<dbReference type="STRING" id="1890683.A0A427XYU5"/>
<evidence type="ECO:0000256" key="8">
    <source>
        <dbReference type="ARBA" id="ARBA00022723"/>
    </source>
</evidence>
<dbReference type="PANTHER" id="PTHR10682">
    <property type="entry name" value="POLY A POLYMERASE"/>
    <property type="match status" value="1"/>
</dbReference>
<feature type="domain" description="DNA mismatch repair proteins mutS family" evidence="15">
    <location>
        <begin position="1371"/>
        <end position="1387"/>
    </location>
</feature>
<keyword evidence="16" id="KW-0548">Nucleotidyltransferase</keyword>
<dbReference type="Pfam" id="PF04926">
    <property type="entry name" value="PAP_RNA-bind"/>
    <property type="match status" value="1"/>
</dbReference>
<reference evidence="16 17" key="1">
    <citation type="submission" date="2018-11" db="EMBL/GenBank/DDBJ databases">
        <title>Genome sequence of Saitozyma podzolica DSM 27192.</title>
        <authorList>
            <person name="Aliyu H."/>
            <person name="Gorte O."/>
            <person name="Ochsenreither K."/>
        </authorList>
    </citation>
    <scope>NUCLEOTIDE SEQUENCE [LARGE SCALE GENOMIC DNA]</scope>
    <source>
        <strain evidence="16 17">DSM 27192</strain>
    </source>
</reference>
<dbReference type="EMBL" id="RSCD01000022">
    <property type="protein sequence ID" value="RSH84064.1"/>
    <property type="molecule type" value="Genomic_DNA"/>
</dbReference>
<dbReference type="FunFam" id="1.10.1410.10:FF:000001">
    <property type="entry name" value="Putative poly(A) polymerase gamma"/>
    <property type="match status" value="1"/>
</dbReference>
<dbReference type="InterPro" id="IPR000432">
    <property type="entry name" value="DNA_mismatch_repair_MutS_C"/>
</dbReference>
<keyword evidence="17" id="KW-1185">Reference proteome</keyword>
<dbReference type="Gene3D" id="3.30.70.590">
    <property type="entry name" value="Poly(A) polymerase predicted RNA binding domain"/>
    <property type="match status" value="1"/>
</dbReference>
<sequence length="1606" mass="177455">MSGQDQVKMFGVTPPISTEVPKPTDIKASEALMADLIALNQFESDAERKVRERLLSNIAQLVSKFVHDVSIKSGLSEKVASEAGGRIYTSGSYRLGVHGPGSDIDTICVCPRHVFREHFFGEFRQMLKDWPAVTEISAVESAFVPVMKTVISGVEVDLLFARVNLPEAGDKLDIEKDEILRGVDDASQRSLNGPRVTDMILNLVPDVATFRTALRTIRLWAKRRGIYSNVLGFPGGVAWALLTARICQLYPRAAPSTIVAKFFPIYYQWGWPQPVILKKIEQGPPNMQHPVWNPKLDRRDMAHRMPVITPAYPSMCSTHNITASTMSIIKNEMLRAMHITDKILTNPGSSWVELFERADFFGMYKTYVQVVASASTSEGIKDWSGTVESRIRTLVQDLENTDNILTAHPQVGGVSNTFICLTDEEQAAASQGELSVEAMKRKEEDFEGKEYKKIYTKNFFIGLEIEKKPKDGSGSRVLNLFYPSKRFCAACQSWDKYDEQEMSVILRPAKRSELPYYCFPEGQPKSKKKAKRGQLNNSVDLGVEDGTEGQGPSKRSRATPMDTDEVRPNGLPLLTPEETPGGTPNVQVSTPAALPIPTGADPVPANDSGIVDVQPPPAIEGMPPLSATAMASFASAAKGVTTKQEAGQTENRDGLVVLAGGPGPNASFSTDMPAVKRPASSIGSARSDDASRRVRFRQGTADDIANPVATHHQGGTTAGGSSLQREAVEEADEANIFQQRVLSLHSPAGNTISASYYDPETRKLHVMEDTKDTWCWDLTCLLMEQVQPTCIIMSTRVPDSLLDKVKEYCEINTTTTHTLCPFKQFLLGSASYHLASAKLPDTSVPVVQNHPSSDETGDEDQDHAEYGYTEDRAAGMGKVRLSMVKLGCWVNVDAPAAVCSAGALLWYLSKEAPLGTQRGGHGPIELTGIESLALKEHMLINNDALTSLAIFDVEAHAFMHNNKQKQAMSLFGILDTCSTPLGRKLLHTWHLRPLLDLVAINERHNAVAAFSSTDHQFQAKLMRGAMKKVGNIARVCTSLRRGRAQLRDWRALVDALSAANELRDHVIEVGLSHRLVIVEKIKHAVTGELQQFVQDIVATIDWDASRDEGRVCVRVGVDADLDELREKFAVARTITGTLPFHLSHPIAVTYLPQLGHLVVVGERDASTGLPSDWKEQRRLALLQDRADAQPGRALRRHPKRDHWYNPQCAMGADSKTSKLNTSRSSSTVFGSWSHESWSRWMQLPSWTVRPKMTEEPVLRVTAGRHLLQELCVDTYIPNDTHIAGGQHDLCPMMIVTGANGSGKSAYGKQVALMAFMAQIGSFVPAQTAEVGVVDKIYTRVQTRESVSKVASAFMIDLAQVSLALRGATSRSLIILDEFGKGTAPADGLGLLAGVIHDLFAENYIDSNAPILYAHMETVQVPDGAGISYMYRLRPSRCYTSYAAECALIHGIPKPVVDRAREVTELLVNFEISKLLDAELTPEDITELQEAEELCRRFLSWDIDEETQDVRDILMDMLEPQQEEEDDGIEYGQDDEERQGQRQQDWHDEQDEIADRKADRLQVEKDDCGVLAESDLAGRSDQEYGRWTEDGKWTDDGEWAERAQWGA</sequence>
<gene>
    <name evidence="16" type="primary">PAP1</name>
    <name evidence="16" type="ORF">EHS25_005309</name>
</gene>
<dbReference type="GO" id="GO:1990817">
    <property type="term" value="F:poly(A) RNA polymerase activity"/>
    <property type="evidence" value="ECO:0007669"/>
    <property type="project" value="UniProtKB-EC"/>
</dbReference>
<dbReference type="InterPro" id="IPR048840">
    <property type="entry name" value="PolA_pol_NTPase"/>
</dbReference>
<dbReference type="SMART" id="SM00534">
    <property type="entry name" value="MUTSac"/>
    <property type="match status" value="1"/>
</dbReference>
<keyword evidence="12" id="KW-0238">DNA-binding</keyword>
<dbReference type="Pfam" id="PF00488">
    <property type="entry name" value="MutS_V"/>
    <property type="match status" value="1"/>
</dbReference>
<evidence type="ECO:0000256" key="7">
    <source>
        <dbReference type="ARBA" id="ARBA00022679"/>
    </source>
</evidence>
<comment type="caution">
    <text evidence="16">The sequence shown here is derived from an EMBL/GenBank/DDBJ whole genome shotgun (WGS) entry which is preliminary data.</text>
</comment>
<comment type="cofactor">
    <cofactor evidence="1">
        <name>Mn(2+)</name>
        <dbReference type="ChEBI" id="CHEBI:29035"/>
    </cofactor>
</comment>
<feature type="region of interest" description="Disordered" evidence="14">
    <location>
        <begin position="664"/>
        <end position="692"/>
    </location>
</feature>
<feature type="compositionally biased region" description="Basic and acidic residues" evidence="14">
    <location>
        <begin position="1575"/>
        <end position="1600"/>
    </location>
</feature>
<dbReference type="CDD" id="cd05402">
    <property type="entry name" value="NT_PAP_TUTase"/>
    <property type="match status" value="1"/>
</dbReference>
<organism evidence="16 17">
    <name type="scientific">Saitozyma podzolica</name>
    <dbReference type="NCBI Taxonomy" id="1890683"/>
    <lineage>
        <taxon>Eukaryota</taxon>
        <taxon>Fungi</taxon>
        <taxon>Dikarya</taxon>
        <taxon>Basidiomycota</taxon>
        <taxon>Agaricomycotina</taxon>
        <taxon>Tremellomycetes</taxon>
        <taxon>Tremellales</taxon>
        <taxon>Trimorphomycetaceae</taxon>
        <taxon>Saitozyma</taxon>
    </lineage>
</organism>
<accession>A0A427XYU5</accession>
<dbReference type="GO" id="GO:0005524">
    <property type="term" value="F:ATP binding"/>
    <property type="evidence" value="ECO:0007669"/>
    <property type="project" value="UniProtKB-KW"/>
</dbReference>
<dbReference type="GO" id="GO:0006298">
    <property type="term" value="P:mismatch repair"/>
    <property type="evidence" value="ECO:0007669"/>
    <property type="project" value="InterPro"/>
</dbReference>
<evidence type="ECO:0000256" key="1">
    <source>
        <dbReference type="ARBA" id="ARBA00001936"/>
    </source>
</evidence>
<evidence type="ECO:0000256" key="9">
    <source>
        <dbReference type="ARBA" id="ARBA00022741"/>
    </source>
</evidence>
<dbReference type="InterPro" id="IPR007010">
    <property type="entry name" value="PolA_pol_RNA-bd_dom"/>
</dbReference>
<evidence type="ECO:0000256" key="3">
    <source>
        <dbReference type="ARBA" id="ARBA00004123"/>
    </source>
</evidence>
<dbReference type="SUPFAM" id="SSF55003">
    <property type="entry name" value="PAP/Archaeal CCA-adding enzyme, C-terminal domain"/>
    <property type="match status" value="1"/>
</dbReference>
<feature type="region of interest" description="Disordered" evidence="14">
    <location>
        <begin position="521"/>
        <end position="585"/>
    </location>
</feature>
<dbReference type="GO" id="GO:0030983">
    <property type="term" value="F:mismatched DNA binding"/>
    <property type="evidence" value="ECO:0007669"/>
    <property type="project" value="InterPro"/>
</dbReference>
<evidence type="ECO:0000259" key="15">
    <source>
        <dbReference type="PROSITE" id="PS00486"/>
    </source>
</evidence>
<dbReference type="SUPFAM" id="SSF81301">
    <property type="entry name" value="Nucleotidyltransferase"/>
    <property type="match status" value="1"/>
</dbReference>
<evidence type="ECO:0000313" key="17">
    <source>
        <dbReference type="Proteomes" id="UP000279259"/>
    </source>
</evidence>
<dbReference type="Gene3D" id="1.10.1410.10">
    <property type="match status" value="1"/>
</dbReference>
<dbReference type="GO" id="GO:0046872">
    <property type="term" value="F:metal ion binding"/>
    <property type="evidence" value="ECO:0007669"/>
    <property type="project" value="UniProtKB-KW"/>
</dbReference>
<dbReference type="SUPFAM" id="SSF52540">
    <property type="entry name" value="P-loop containing nucleoside triphosphate hydrolases"/>
    <property type="match status" value="1"/>
</dbReference>
<evidence type="ECO:0000256" key="5">
    <source>
        <dbReference type="ARBA" id="ARBA00012388"/>
    </source>
</evidence>
<evidence type="ECO:0000313" key="16">
    <source>
        <dbReference type="EMBL" id="RSH84064.1"/>
    </source>
</evidence>
<keyword evidence="8" id="KW-0479">Metal-binding</keyword>
<feature type="region of interest" description="Disordered" evidence="14">
    <location>
        <begin position="1571"/>
        <end position="1606"/>
    </location>
</feature>
<dbReference type="InterPro" id="IPR043519">
    <property type="entry name" value="NT_sf"/>
</dbReference>
<dbReference type="FunFam" id="3.30.460.10:FF:000002">
    <property type="entry name" value="Poly(A) polymerase alpha, putative"/>
    <property type="match status" value="1"/>
</dbReference>
<dbReference type="SUPFAM" id="SSF81631">
    <property type="entry name" value="PAP/OAS1 substrate-binding domain"/>
    <property type="match status" value="1"/>
</dbReference>
<keyword evidence="10" id="KW-0067">ATP-binding</keyword>
<dbReference type="SUPFAM" id="SSF48334">
    <property type="entry name" value="DNA repair protein MutS, domain III"/>
    <property type="match status" value="1"/>
</dbReference>
<dbReference type="Gene3D" id="3.40.50.300">
    <property type="entry name" value="P-loop containing nucleotide triphosphate hydrolases"/>
    <property type="match status" value="1"/>
</dbReference>
<dbReference type="GO" id="GO:0003723">
    <property type="term" value="F:RNA binding"/>
    <property type="evidence" value="ECO:0007669"/>
    <property type="project" value="InterPro"/>
</dbReference>
<name>A0A427XYU5_9TREE</name>
<keyword evidence="9" id="KW-0547">Nucleotide-binding</keyword>
<protein>
    <recommendedName>
        <fullName evidence="5">polynucleotide adenylyltransferase</fullName>
        <ecNumber evidence="5">2.7.7.19</ecNumber>
    </recommendedName>
</protein>
<comment type="similarity">
    <text evidence="4">Belongs to the poly(A) polymerase family.</text>
</comment>